<evidence type="ECO:0000313" key="2">
    <source>
        <dbReference type="EMBL" id="KAJ3169362.1"/>
    </source>
</evidence>
<proteinExistence type="predicted"/>
<evidence type="ECO:0000313" key="3">
    <source>
        <dbReference type="Proteomes" id="UP001212152"/>
    </source>
</evidence>
<reference evidence="2" key="1">
    <citation type="submission" date="2020-05" db="EMBL/GenBank/DDBJ databases">
        <title>Phylogenomic resolution of chytrid fungi.</title>
        <authorList>
            <person name="Stajich J.E."/>
            <person name="Amses K."/>
            <person name="Simmons R."/>
            <person name="Seto K."/>
            <person name="Myers J."/>
            <person name="Bonds A."/>
            <person name="Quandt C.A."/>
            <person name="Barry K."/>
            <person name="Liu P."/>
            <person name="Grigoriev I."/>
            <person name="Longcore J.E."/>
            <person name="James T.Y."/>
        </authorList>
    </citation>
    <scope>NUCLEOTIDE SEQUENCE</scope>
    <source>
        <strain evidence="2">JEL0379</strain>
    </source>
</reference>
<name>A0AAD5TBW2_9FUNG</name>
<dbReference type="EMBL" id="JADGJQ010000108">
    <property type="protein sequence ID" value="KAJ3169362.1"/>
    <property type="molecule type" value="Genomic_DNA"/>
</dbReference>
<feature type="signal peptide" evidence="1">
    <location>
        <begin position="1"/>
        <end position="32"/>
    </location>
</feature>
<evidence type="ECO:0000256" key="1">
    <source>
        <dbReference type="SAM" id="SignalP"/>
    </source>
</evidence>
<evidence type="ECO:0008006" key="4">
    <source>
        <dbReference type="Google" id="ProtNLM"/>
    </source>
</evidence>
<gene>
    <name evidence="2" type="ORF">HDU87_000637</name>
</gene>
<dbReference type="AlphaFoldDB" id="A0AAD5TBW2"/>
<comment type="caution">
    <text evidence="2">The sequence shown here is derived from an EMBL/GenBank/DDBJ whole genome shotgun (WGS) entry which is preliminary data.</text>
</comment>
<protein>
    <recommendedName>
        <fullName evidence="4">F-box domain-containing protein</fullName>
    </recommendedName>
</protein>
<keyword evidence="3" id="KW-1185">Reference proteome</keyword>
<sequence>MTPNPPPPPPGAATGPGLLLLSSSIIAHLVLLDLDPATLAVLARCCHALRTVLADPVFKRDWVVRRLSAAQQPSLAPRLVYLSPAKSPPPPTQNHDDFFVQFPHTYRLRLPTAITADDGAMLLLLTRELALAPPVAAAASSAEAQGLLLKTRRDAILAIARYAFWNGLPQVANALLFDRLLFNDRRGTEQELAPWVSSALSGFSREIGQAIDGSTSAWLARDRPIAWITLWSHAATMPEVTGPTVVARVVHSILCRITKESDVLEPIFKCQIDVLKVLLAQNPPDALCARFIFKAALLIPQSLNVLDALALPFWPRPVVVSSAQQAFQEWARLSASNRAVQKWVTGFEDDITHFDSLDDLDKDDNRRSQPGWEANHTEMQHRWRTLHRLAHDALEISVDLKSPNSETMRKQVQTAYWPHDLKSEEGSFLAALVAVGETLRDDPTPFDEWLRRWSRSGGVWDARIAMAWIDNLLKLGFDVEKITSDYEPWCEHHGVRLALLAKHGSTWARELLSGADLDQLLAEDYPLGVSHLYDRGKNPLERAPV</sequence>
<feature type="chain" id="PRO_5042113720" description="F-box domain-containing protein" evidence="1">
    <location>
        <begin position="33"/>
        <end position="545"/>
    </location>
</feature>
<organism evidence="2 3">
    <name type="scientific">Geranomyces variabilis</name>
    <dbReference type="NCBI Taxonomy" id="109894"/>
    <lineage>
        <taxon>Eukaryota</taxon>
        <taxon>Fungi</taxon>
        <taxon>Fungi incertae sedis</taxon>
        <taxon>Chytridiomycota</taxon>
        <taxon>Chytridiomycota incertae sedis</taxon>
        <taxon>Chytridiomycetes</taxon>
        <taxon>Spizellomycetales</taxon>
        <taxon>Powellomycetaceae</taxon>
        <taxon>Geranomyces</taxon>
    </lineage>
</organism>
<dbReference type="Proteomes" id="UP001212152">
    <property type="component" value="Unassembled WGS sequence"/>
</dbReference>
<accession>A0AAD5TBW2</accession>
<keyword evidence="1" id="KW-0732">Signal</keyword>